<reference evidence="1 2" key="1">
    <citation type="submission" date="2021-06" db="EMBL/GenBank/DDBJ databases">
        <authorList>
            <person name="Palmer J.M."/>
        </authorList>
    </citation>
    <scope>NUCLEOTIDE SEQUENCE [LARGE SCALE GENOMIC DNA]</scope>
    <source>
        <strain evidence="1 2">XC_2019</strain>
        <tissue evidence="1">Muscle</tissue>
    </source>
</reference>
<comment type="caution">
    <text evidence="1">The sequence shown here is derived from an EMBL/GenBank/DDBJ whole genome shotgun (WGS) entry which is preliminary data.</text>
</comment>
<protein>
    <submittedName>
        <fullName evidence="1">Uncharacterized protein</fullName>
    </submittedName>
</protein>
<dbReference type="Proteomes" id="UP001434883">
    <property type="component" value="Unassembled WGS sequence"/>
</dbReference>
<gene>
    <name evidence="1" type="ORF">XENOCAPTIV_026148</name>
</gene>
<evidence type="ECO:0000313" key="1">
    <source>
        <dbReference type="EMBL" id="MEQ2215032.1"/>
    </source>
</evidence>
<evidence type="ECO:0000313" key="2">
    <source>
        <dbReference type="Proteomes" id="UP001434883"/>
    </source>
</evidence>
<dbReference type="EMBL" id="JAHRIN010067862">
    <property type="protein sequence ID" value="MEQ2215032.1"/>
    <property type="molecule type" value="Genomic_DNA"/>
</dbReference>
<accession>A0ABV0S679</accession>
<organism evidence="1 2">
    <name type="scientific">Xenoophorus captivus</name>
    <dbReference type="NCBI Taxonomy" id="1517983"/>
    <lineage>
        <taxon>Eukaryota</taxon>
        <taxon>Metazoa</taxon>
        <taxon>Chordata</taxon>
        <taxon>Craniata</taxon>
        <taxon>Vertebrata</taxon>
        <taxon>Euteleostomi</taxon>
        <taxon>Actinopterygii</taxon>
        <taxon>Neopterygii</taxon>
        <taxon>Teleostei</taxon>
        <taxon>Neoteleostei</taxon>
        <taxon>Acanthomorphata</taxon>
        <taxon>Ovalentaria</taxon>
        <taxon>Atherinomorphae</taxon>
        <taxon>Cyprinodontiformes</taxon>
        <taxon>Goodeidae</taxon>
        <taxon>Xenoophorus</taxon>
    </lineage>
</organism>
<proteinExistence type="predicted"/>
<name>A0ABV0S679_9TELE</name>
<keyword evidence="2" id="KW-1185">Reference proteome</keyword>
<sequence length="225" mass="24879">MRESVCLPLQDALLRLAAVVDVRSLRVALRDSVQELLPSTECVCIYVLEGDSRLLSDNPPHEVPQEGKIRNVVEQQKRCECAGLPPSELPEKYRIFLAAPLPAHRRALVIPILDQDHNKVLAVLLASVACVRIQAVQASYQRPPLSPSPLQSHNALLHLNVSEQDYCELDRNILQLCVSSGFASLLCPALSHFLPLQSRQLSIPCLIIISPPDNRLLSPFPDLAV</sequence>